<dbReference type="AlphaFoldDB" id="A0A0K8R7Y5"/>
<protein>
    <submittedName>
        <fullName evidence="3">Uncharacterized protein</fullName>
    </submittedName>
</protein>
<keyword evidence="1" id="KW-0175">Coiled coil</keyword>
<feature type="region of interest" description="Disordered" evidence="2">
    <location>
        <begin position="1"/>
        <end position="27"/>
    </location>
</feature>
<accession>A0A0K8R7Y5</accession>
<feature type="coiled-coil region" evidence="1">
    <location>
        <begin position="167"/>
        <end position="225"/>
    </location>
</feature>
<reference evidence="3" key="1">
    <citation type="submission" date="2012-12" db="EMBL/GenBank/DDBJ databases">
        <title>Identification and characterization of a phenylalanine ammonia-lyase gene family in Isatis indigotica Fort.</title>
        <authorList>
            <person name="Liu Q."/>
            <person name="Chen J."/>
            <person name="Zhou X."/>
            <person name="Di P."/>
            <person name="Xiao Y."/>
            <person name="Xuan H."/>
            <person name="Zhang L."/>
            <person name="Chen W."/>
        </authorList>
    </citation>
    <scope>NUCLEOTIDE SEQUENCE</scope>
    <source>
        <tissue evidence="3">Salivary gland</tissue>
    </source>
</reference>
<name>A0A0K8R7Y5_IXORI</name>
<sequence length="226" mass="25719">MSGSRAHGTSDLSSPDLASVFSRTQRESLDTKHKLEMLEARRSNVTEDQALKVIDQLSLLKMKQRPKQAEWEALKSKMSFVQDKCCKFEKANTEVSTRIADLTTRIVQHKAAELNKINNIREHVQDLQHTLAETISSPECRDRLVASLTAQWKELKAGFINLDSELQSTEEAELREAKDERVTLEEANDALKVFEVGQASLERTLAALTEWKQQLEHECEQLSREA</sequence>
<evidence type="ECO:0000256" key="1">
    <source>
        <dbReference type="SAM" id="Coils"/>
    </source>
</evidence>
<evidence type="ECO:0000313" key="3">
    <source>
        <dbReference type="EMBL" id="JAA67166.1"/>
    </source>
</evidence>
<dbReference type="EMBL" id="GADI01006642">
    <property type="protein sequence ID" value="JAA67166.1"/>
    <property type="molecule type" value="mRNA"/>
</dbReference>
<proteinExistence type="evidence at transcript level"/>
<organism evidence="3">
    <name type="scientific">Ixodes ricinus</name>
    <name type="common">Common tick</name>
    <name type="synonym">Acarus ricinus</name>
    <dbReference type="NCBI Taxonomy" id="34613"/>
    <lineage>
        <taxon>Eukaryota</taxon>
        <taxon>Metazoa</taxon>
        <taxon>Ecdysozoa</taxon>
        <taxon>Arthropoda</taxon>
        <taxon>Chelicerata</taxon>
        <taxon>Arachnida</taxon>
        <taxon>Acari</taxon>
        <taxon>Parasitiformes</taxon>
        <taxon>Ixodida</taxon>
        <taxon>Ixodoidea</taxon>
        <taxon>Ixodidae</taxon>
        <taxon>Ixodinae</taxon>
        <taxon>Ixodes</taxon>
    </lineage>
</organism>
<evidence type="ECO:0000256" key="2">
    <source>
        <dbReference type="SAM" id="MobiDB-lite"/>
    </source>
</evidence>